<evidence type="ECO:0000313" key="2">
    <source>
        <dbReference type="Proteomes" id="UP001060336"/>
    </source>
</evidence>
<dbReference type="NCBIfam" id="TIGR02944">
    <property type="entry name" value="suf_reg_Xantho"/>
    <property type="match status" value="1"/>
</dbReference>
<dbReference type="InterPro" id="IPR000944">
    <property type="entry name" value="Tscrpt_reg_Rrf2"/>
</dbReference>
<dbReference type="Pfam" id="PF02082">
    <property type="entry name" value="Rrf2"/>
    <property type="match status" value="1"/>
</dbReference>
<evidence type="ECO:0000313" key="1">
    <source>
        <dbReference type="EMBL" id="UUX50571.1"/>
    </source>
</evidence>
<dbReference type="PANTHER" id="PTHR33221:SF2">
    <property type="entry name" value="TRANSCRIPTIONAL REGULATOR"/>
    <property type="match status" value="1"/>
</dbReference>
<dbReference type="RefSeq" id="WP_257769759.1">
    <property type="nucleotide sequence ID" value="NZ_CP102480.1"/>
</dbReference>
<dbReference type="InterPro" id="IPR011991">
    <property type="entry name" value="ArsR-like_HTH"/>
</dbReference>
<gene>
    <name evidence="1" type="ORF">NUH88_02505</name>
</gene>
<protein>
    <submittedName>
        <fullName evidence="1">SUF system Fe-S cluster assembly regulator</fullName>
    </submittedName>
</protein>
<dbReference type="CDD" id="cd00090">
    <property type="entry name" value="HTH_ARSR"/>
    <property type="match status" value="1"/>
</dbReference>
<dbReference type="Gene3D" id="1.10.10.10">
    <property type="entry name" value="Winged helix-like DNA-binding domain superfamily/Winged helix DNA-binding domain"/>
    <property type="match status" value="1"/>
</dbReference>
<dbReference type="PANTHER" id="PTHR33221">
    <property type="entry name" value="WINGED HELIX-TURN-HELIX TRANSCRIPTIONAL REGULATOR, RRF2 FAMILY"/>
    <property type="match status" value="1"/>
</dbReference>
<dbReference type="InterPro" id="IPR036390">
    <property type="entry name" value="WH_DNA-bd_sf"/>
</dbReference>
<dbReference type="NCBIfam" id="TIGR00738">
    <property type="entry name" value="rrf2_super"/>
    <property type="match status" value="1"/>
</dbReference>
<accession>A0A9J7ASE8</accession>
<dbReference type="GO" id="GO:0005829">
    <property type="term" value="C:cytosol"/>
    <property type="evidence" value="ECO:0007669"/>
    <property type="project" value="TreeGrafter"/>
</dbReference>
<dbReference type="PROSITE" id="PS51197">
    <property type="entry name" value="HTH_RRF2_2"/>
    <property type="match status" value="1"/>
</dbReference>
<organism evidence="1 2">
    <name type="scientific">Nisaea acidiphila</name>
    <dbReference type="NCBI Taxonomy" id="1862145"/>
    <lineage>
        <taxon>Bacteria</taxon>
        <taxon>Pseudomonadati</taxon>
        <taxon>Pseudomonadota</taxon>
        <taxon>Alphaproteobacteria</taxon>
        <taxon>Rhodospirillales</taxon>
        <taxon>Thalassobaculaceae</taxon>
        <taxon>Nisaea</taxon>
    </lineage>
</organism>
<sequence length="156" mass="16314">MLKLNKMTDYAVVVLGQMAREPGRVRTAAALSEDTAIPLPTVSKLLKILAGTGLVTSHRGANGGYSIDMTAEEVTVARIVQAIDGPIALTACVDEGEGGCEVSNSCPISGNWNRVNLAVRKALEEVTLADLLDPTEMFPLRPAAPEAARSPATVDG</sequence>
<dbReference type="GO" id="GO:0003700">
    <property type="term" value="F:DNA-binding transcription factor activity"/>
    <property type="evidence" value="ECO:0007669"/>
    <property type="project" value="TreeGrafter"/>
</dbReference>
<dbReference type="PROSITE" id="PS01332">
    <property type="entry name" value="HTH_RRF2_1"/>
    <property type="match status" value="1"/>
</dbReference>
<reference evidence="1" key="1">
    <citation type="submission" date="2022-08" db="EMBL/GenBank/DDBJ databases">
        <title>Nisaea acidiphila sp. nov., isolated from a marine algal debris and emended description of the genus Nisaea Urios et al. 2008.</title>
        <authorList>
            <person name="Kwon K."/>
        </authorList>
    </citation>
    <scope>NUCLEOTIDE SEQUENCE</scope>
    <source>
        <strain evidence="1">MEBiC11861</strain>
    </source>
</reference>
<dbReference type="SUPFAM" id="SSF46785">
    <property type="entry name" value="Winged helix' DNA-binding domain"/>
    <property type="match status" value="1"/>
</dbReference>
<dbReference type="InterPro" id="IPR030489">
    <property type="entry name" value="TR_Rrf2-type_CS"/>
</dbReference>
<proteinExistence type="predicted"/>
<dbReference type="AlphaFoldDB" id="A0A9J7ASE8"/>
<dbReference type="EMBL" id="CP102480">
    <property type="protein sequence ID" value="UUX50571.1"/>
    <property type="molecule type" value="Genomic_DNA"/>
</dbReference>
<dbReference type="KEGG" id="naci:NUH88_02505"/>
<keyword evidence="2" id="KW-1185">Reference proteome</keyword>
<name>A0A9J7ASE8_9PROT</name>
<dbReference type="InterPro" id="IPR036388">
    <property type="entry name" value="WH-like_DNA-bd_sf"/>
</dbReference>
<dbReference type="Proteomes" id="UP001060336">
    <property type="component" value="Chromosome"/>
</dbReference>
<dbReference type="InterPro" id="IPR014290">
    <property type="entry name" value="SUF_FeS_clus_asmbl_reg"/>
</dbReference>